<evidence type="ECO:0008006" key="3">
    <source>
        <dbReference type="Google" id="ProtNLM"/>
    </source>
</evidence>
<comment type="caution">
    <text evidence="1">The sequence shown here is derived from an EMBL/GenBank/DDBJ whole genome shotgun (WGS) entry which is preliminary data.</text>
</comment>
<name>A0AAV2R4V8_MEGNR</name>
<gene>
    <name evidence="1" type="ORF">MNOR_LOCUS20841</name>
</gene>
<reference evidence="1 2" key="1">
    <citation type="submission" date="2024-05" db="EMBL/GenBank/DDBJ databases">
        <authorList>
            <person name="Wallberg A."/>
        </authorList>
    </citation>
    <scope>NUCLEOTIDE SEQUENCE [LARGE SCALE GENOMIC DNA]</scope>
</reference>
<dbReference type="EMBL" id="CAXKWB010016338">
    <property type="protein sequence ID" value="CAL4115983.1"/>
    <property type="molecule type" value="Genomic_DNA"/>
</dbReference>
<organism evidence="1 2">
    <name type="scientific">Meganyctiphanes norvegica</name>
    <name type="common">Northern krill</name>
    <name type="synonym">Thysanopoda norvegica</name>
    <dbReference type="NCBI Taxonomy" id="48144"/>
    <lineage>
        <taxon>Eukaryota</taxon>
        <taxon>Metazoa</taxon>
        <taxon>Ecdysozoa</taxon>
        <taxon>Arthropoda</taxon>
        <taxon>Crustacea</taxon>
        <taxon>Multicrustacea</taxon>
        <taxon>Malacostraca</taxon>
        <taxon>Eumalacostraca</taxon>
        <taxon>Eucarida</taxon>
        <taxon>Euphausiacea</taxon>
        <taxon>Euphausiidae</taxon>
        <taxon>Meganyctiphanes</taxon>
    </lineage>
</organism>
<dbReference type="Proteomes" id="UP001497623">
    <property type="component" value="Unassembled WGS sequence"/>
</dbReference>
<dbReference type="AlphaFoldDB" id="A0AAV2R4V8"/>
<dbReference type="PANTHER" id="PTHR37984">
    <property type="entry name" value="PROTEIN CBG26694"/>
    <property type="match status" value="1"/>
</dbReference>
<evidence type="ECO:0000313" key="1">
    <source>
        <dbReference type="EMBL" id="CAL4115983.1"/>
    </source>
</evidence>
<protein>
    <recommendedName>
        <fullName evidence="3">Gag-pol polyprotein</fullName>
    </recommendedName>
</protein>
<proteinExistence type="predicted"/>
<dbReference type="PANTHER" id="PTHR37984:SF5">
    <property type="entry name" value="PROTEIN NYNRIN-LIKE"/>
    <property type="match status" value="1"/>
</dbReference>
<dbReference type="InterPro" id="IPR050951">
    <property type="entry name" value="Retrovirus_Pol_polyprotein"/>
</dbReference>
<keyword evidence="2" id="KW-1185">Reference proteome</keyword>
<feature type="non-terminal residue" evidence="1">
    <location>
        <position position="171"/>
    </location>
</feature>
<sequence>PFELHTDCSALLKIFGPKNDLGGCASGRLNRWAVSLMEYSFVIKHIKGTSNSVADSLSRLPVSVSSDQGAAYPAGDVTALTALPEIKKIGVYLQEDQLMAEIKSLAVNPVGICQEEISIFKVIGCMPNEAWDILPLSLEDVATKTREDKLYGRLLKSVEAGVLDNSDKELS</sequence>
<evidence type="ECO:0000313" key="2">
    <source>
        <dbReference type="Proteomes" id="UP001497623"/>
    </source>
</evidence>
<accession>A0AAV2R4V8</accession>
<feature type="non-terminal residue" evidence="1">
    <location>
        <position position="1"/>
    </location>
</feature>